<sequence>MRREKFVFNHQSLQYDRVVEPLRYTILRIAAFCCAVGLTAFMMMFIVHRYLPSPSERLLIQENDILRSQIENAGKELTEMSAVLNNIQERDAAAHRIVFGMDPIDQDVWQGGRGGHDAYTDLRELPRSGEHIATLKQELDRFKYQLDLQSRSLDSITVMATQKEEMLASIPSIKPIRSDRYNRHIDNLSGFGYRVHPVYKVKKMHYGIDFNCAKGTPIQASGKGKVVWAGDKGHYGKCVIIDHGFGYETLYAHMSEIKVKNGALIERGETIGKVGSTGLSTGDHLHYEVHLNGVQVDPIQYCYDGLTTAEYAELVRASQQSNQSFDSH</sequence>
<dbReference type="AlphaFoldDB" id="A0A923T6P1"/>
<dbReference type="SUPFAM" id="SSF51261">
    <property type="entry name" value="Duplicated hybrid motif"/>
    <property type="match status" value="1"/>
</dbReference>
<reference evidence="4" key="1">
    <citation type="submission" date="2020-08" db="EMBL/GenBank/DDBJ databases">
        <title>Lewinella bacteria from marine environments.</title>
        <authorList>
            <person name="Zhong Y."/>
        </authorList>
    </citation>
    <scope>NUCLEOTIDE SEQUENCE</scope>
    <source>
        <strain evidence="4">KCTC 42187</strain>
    </source>
</reference>
<dbReference type="Gene3D" id="2.70.70.10">
    <property type="entry name" value="Glucose Permease (Domain IIA)"/>
    <property type="match status" value="1"/>
</dbReference>
<proteinExistence type="predicted"/>
<dbReference type="RefSeq" id="WP_187465735.1">
    <property type="nucleotide sequence ID" value="NZ_JACSIT010000069.1"/>
</dbReference>
<dbReference type="InterPro" id="IPR011055">
    <property type="entry name" value="Dup_hybrid_motif"/>
</dbReference>
<dbReference type="PANTHER" id="PTHR21666">
    <property type="entry name" value="PEPTIDASE-RELATED"/>
    <property type="match status" value="1"/>
</dbReference>
<keyword evidence="1" id="KW-0732">Signal</keyword>
<feature type="domain" description="M23ase beta-sheet core" evidence="3">
    <location>
        <begin position="203"/>
        <end position="298"/>
    </location>
</feature>
<dbReference type="InterPro" id="IPR050570">
    <property type="entry name" value="Cell_wall_metabolism_enzyme"/>
</dbReference>
<feature type="transmembrane region" description="Helical" evidence="2">
    <location>
        <begin position="26"/>
        <end position="47"/>
    </location>
</feature>
<keyword evidence="5" id="KW-1185">Reference proteome</keyword>
<evidence type="ECO:0000313" key="5">
    <source>
        <dbReference type="Proteomes" id="UP000650081"/>
    </source>
</evidence>
<dbReference type="PANTHER" id="PTHR21666:SF289">
    <property type="entry name" value="L-ALA--D-GLU ENDOPEPTIDASE"/>
    <property type="match status" value="1"/>
</dbReference>
<evidence type="ECO:0000313" key="4">
    <source>
        <dbReference type="EMBL" id="MBC6993625.1"/>
    </source>
</evidence>
<dbReference type="Proteomes" id="UP000650081">
    <property type="component" value="Unassembled WGS sequence"/>
</dbReference>
<evidence type="ECO:0000256" key="2">
    <source>
        <dbReference type="SAM" id="Phobius"/>
    </source>
</evidence>
<dbReference type="GO" id="GO:0004222">
    <property type="term" value="F:metalloendopeptidase activity"/>
    <property type="evidence" value="ECO:0007669"/>
    <property type="project" value="TreeGrafter"/>
</dbReference>
<evidence type="ECO:0000259" key="3">
    <source>
        <dbReference type="Pfam" id="PF01551"/>
    </source>
</evidence>
<dbReference type="FunFam" id="2.70.70.10:FF:000006">
    <property type="entry name" value="M23 family peptidase"/>
    <property type="match status" value="1"/>
</dbReference>
<evidence type="ECO:0000256" key="1">
    <source>
        <dbReference type="ARBA" id="ARBA00022729"/>
    </source>
</evidence>
<accession>A0A923T6P1</accession>
<keyword evidence="2" id="KW-1133">Transmembrane helix</keyword>
<name>A0A923T6P1_9BACT</name>
<keyword evidence="2" id="KW-0812">Transmembrane</keyword>
<dbReference type="EMBL" id="JACSIT010000069">
    <property type="protein sequence ID" value="MBC6993625.1"/>
    <property type="molecule type" value="Genomic_DNA"/>
</dbReference>
<protein>
    <submittedName>
        <fullName evidence="4">M23 family metallopeptidase</fullName>
    </submittedName>
</protein>
<comment type="caution">
    <text evidence="4">The sequence shown here is derived from an EMBL/GenBank/DDBJ whole genome shotgun (WGS) entry which is preliminary data.</text>
</comment>
<organism evidence="4 5">
    <name type="scientific">Neolewinella lacunae</name>
    <dbReference type="NCBI Taxonomy" id="1517758"/>
    <lineage>
        <taxon>Bacteria</taxon>
        <taxon>Pseudomonadati</taxon>
        <taxon>Bacteroidota</taxon>
        <taxon>Saprospiria</taxon>
        <taxon>Saprospirales</taxon>
        <taxon>Lewinellaceae</taxon>
        <taxon>Neolewinella</taxon>
    </lineage>
</organism>
<dbReference type="CDD" id="cd12797">
    <property type="entry name" value="M23_peptidase"/>
    <property type="match status" value="1"/>
</dbReference>
<dbReference type="InterPro" id="IPR016047">
    <property type="entry name" value="M23ase_b-sheet_dom"/>
</dbReference>
<dbReference type="Pfam" id="PF01551">
    <property type="entry name" value="Peptidase_M23"/>
    <property type="match status" value="1"/>
</dbReference>
<keyword evidence="2" id="KW-0472">Membrane</keyword>
<gene>
    <name evidence="4" type="ORF">H9S92_05610</name>
</gene>